<evidence type="ECO:0000256" key="4">
    <source>
        <dbReference type="ARBA" id="ARBA00022898"/>
    </source>
</evidence>
<dbReference type="PIRSF" id="PIRSF000525">
    <property type="entry name" value="SerC"/>
    <property type="match status" value="1"/>
</dbReference>
<dbReference type="EC" id="2.6.1.52" evidence="6"/>
<comment type="caution">
    <text evidence="6">The sequence shown here is derived from an EMBL/GenBank/DDBJ whole genome shotgun (WGS) entry which is preliminary data.</text>
</comment>
<reference evidence="6 7" key="1">
    <citation type="submission" date="2021-04" db="EMBL/GenBank/DDBJ databases">
        <authorList>
            <person name="Pira H."/>
            <person name="Risdian C."/>
            <person name="Wink J."/>
        </authorList>
    </citation>
    <scope>NUCLEOTIDE SEQUENCE [LARGE SCALE GENOMIC DNA]</scope>
    <source>
        <strain evidence="6 7">WHA3</strain>
    </source>
</reference>
<sequence length="389" mass="42839">MSNETTPTPELRPERPFFSSGPTCKFPGWSLDRLKTKALGRSHRSAIGKGRLKYAIDLSREILGIPDDYLIGIMPGSDTGALECAMWTMLGKGPATVAAWESFGNVWIQDAVKQLKLADLTVLDADYGQIPDLASIPQDNDVVFTWNGTTSGAKIENTDWLAPGREGITINDATSALFAQPMDWAKLDATTYSWQKVMGSEAAHGMLILSPKAVERIESYDPAWPLPKLFRIKKGGQLNRAIFEGATINTPSLLATEDYIAALEWAKSIGGLSALHARADANAKIVTDWIEATPWLRNMVPNPAQRTNTGVCMVFQGDWYDGLDADAQAAVPKTIAKMLEERDVGYDFNGYRDAPPSLRIWCGSTVEEEDLRRLLPWIEWAYAEVKAKG</sequence>
<dbReference type="RefSeq" id="WP_218446086.1">
    <property type="nucleotide sequence ID" value="NZ_JAGSPA010000003.1"/>
</dbReference>
<dbReference type="PANTHER" id="PTHR21152">
    <property type="entry name" value="AMINOTRANSFERASE CLASS V"/>
    <property type="match status" value="1"/>
</dbReference>
<dbReference type="InterPro" id="IPR006271">
    <property type="entry name" value="Pser_aminoTfrase_methanosarc"/>
</dbReference>
<evidence type="ECO:0000256" key="5">
    <source>
        <dbReference type="ARBA" id="ARBA00029440"/>
    </source>
</evidence>
<keyword evidence="6" id="KW-0032">Aminotransferase</keyword>
<organism evidence="6 7">
    <name type="scientific">Pacificimonas pallii</name>
    <dbReference type="NCBI Taxonomy" id="2827236"/>
    <lineage>
        <taxon>Bacteria</taxon>
        <taxon>Pseudomonadati</taxon>
        <taxon>Pseudomonadota</taxon>
        <taxon>Alphaproteobacteria</taxon>
        <taxon>Sphingomonadales</taxon>
        <taxon>Sphingosinicellaceae</taxon>
        <taxon>Pacificimonas</taxon>
    </lineage>
</organism>
<dbReference type="Proteomes" id="UP000722336">
    <property type="component" value="Unassembled WGS sequence"/>
</dbReference>
<dbReference type="PANTHER" id="PTHR21152:SF40">
    <property type="entry name" value="ALANINE--GLYOXYLATE AMINOTRANSFERASE"/>
    <property type="match status" value="1"/>
</dbReference>
<evidence type="ECO:0000256" key="2">
    <source>
        <dbReference type="ARBA" id="ARBA00022490"/>
    </source>
</evidence>
<evidence type="ECO:0000256" key="1">
    <source>
        <dbReference type="ARBA" id="ARBA00001933"/>
    </source>
</evidence>
<comment type="cofactor">
    <cofactor evidence="1">
        <name>pyridoxal 5'-phosphate</name>
        <dbReference type="ChEBI" id="CHEBI:597326"/>
    </cofactor>
</comment>
<dbReference type="InterPro" id="IPR022278">
    <property type="entry name" value="Pser_aminoTfrase"/>
</dbReference>
<proteinExistence type="predicted"/>
<keyword evidence="3 6" id="KW-0808">Transferase</keyword>
<dbReference type="NCBIfam" id="TIGR01365">
    <property type="entry name" value="serC_2"/>
    <property type="match status" value="1"/>
</dbReference>
<keyword evidence="4" id="KW-0663">Pyridoxal phosphate</keyword>
<dbReference type="EMBL" id="JAGSPA010000003">
    <property type="protein sequence ID" value="MBV7257262.1"/>
    <property type="molecule type" value="Genomic_DNA"/>
</dbReference>
<evidence type="ECO:0000256" key="3">
    <source>
        <dbReference type="ARBA" id="ARBA00022679"/>
    </source>
</evidence>
<evidence type="ECO:0000313" key="6">
    <source>
        <dbReference type="EMBL" id="MBV7257262.1"/>
    </source>
</evidence>
<dbReference type="GO" id="GO:0004648">
    <property type="term" value="F:O-phospho-L-serine:2-oxoglutarate aminotransferase activity"/>
    <property type="evidence" value="ECO:0007669"/>
    <property type="project" value="UniProtKB-EC"/>
</dbReference>
<evidence type="ECO:0000313" key="7">
    <source>
        <dbReference type="Proteomes" id="UP000722336"/>
    </source>
</evidence>
<accession>A0ABS6SFR9</accession>
<name>A0ABS6SFR9_9SPHN</name>
<keyword evidence="7" id="KW-1185">Reference proteome</keyword>
<keyword evidence="2" id="KW-0963">Cytoplasm</keyword>
<gene>
    <name evidence="6" type="ORF">KCG44_10755</name>
</gene>
<dbReference type="NCBIfam" id="NF002841">
    <property type="entry name" value="PRK03080.1-2"/>
    <property type="match status" value="1"/>
</dbReference>
<comment type="pathway">
    <text evidence="5">Amino-acid biosynthesis.</text>
</comment>
<protein>
    <submittedName>
        <fullName evidence="6">Phosphoserine transaminase</fullName>
        <ecNumber evidence="6">2.6.1.52</ecNumber>
    </submittedName>
</protein>